<evidence type="ECO:0000313" key="1">
    <source>
        <dbReference type="EMBL" id="RXH92138.1"/>
    </source>
</evidence>
<name>A0A498J8X5_MALDO</name>
<protein>
    <submittedName>
        <fullName evidence="1">Uncharacterized protein</fullName>
    </submittedName>
</protein>
<sequence>MRNNSKRILPPGLKKYLCFMWACNIQYFEQPDVPQELLWKTKSLFTHQGFQIQALKCGYNYKDQEEIVTRTEKPPVSDTCPTEEIALVDLEILTDPITAPVYMPHTPYAEVVMQPTELQEFIKPDVLDEAIHTKLAYETTHDLFFTTLTIFDLEQPATD</sequence>
<accession>A0A498J8X5</accession>
<evidence type="ECO:0000313" key="2">
    <source>
        <dbReference type="Proteomes" id="UP000290289"/>
    </source>
</evidence>
<reference evidence="1 2" key="1">
    <citation type="submission" date="2018-10" db="EMBL/GenBank/DDBJ databases">
        <title>A high-quality apple genome assembly.</title>
        <authorList>
            <person name="Hu J."/>
        </authorList>
    </citation>
    <scope>NUCLEOTIDE SEQUENCE [LARGE SCALE GENOMIC DNA]</scope>
    <source>
        <strain evidence="2">cv. HFTH1</strain>
        <tissue evidence="1">Young leaf</tissue>
    </source>
</reference>
<comment type="caution">
    <text evidence="1">The sequence shown here is derived from an EMBL/GenBank/DDBJ whole genome shotgun (WGS) entry which is preliminary data.</text>
</comment>
<dbReference type="Proteomes" id="UP000290289">
    <property type="component" value="Chromosome 8"/>
</dbReference>
<dbReference type="AlphaFoldDB" id="A0A498J8X5"/>
<gene>
    <name evidence="1" type="ORF">DVH24_021161</name>
</gene>
<organism evidence="1 2">
    <name type="scientific">Malus domestica</name>
    <name type="common">Apple</name>
    <name type="synonym">Pyrus malus</name>
    <dbReference type="NCBI Taxonomy" id="3750"/>
    <lineage>
        <taxon>Eukaryota</taxon>
        <taxon>Viridiplantae</taxon>
        <taxon>Streptophyta</taxon>
        <taxon>Embryophyta</taxon>
        <taxon>Tracheophyta</taxon>
        <taxon>Spermatophyta</taxon>
        <taxon>Magnoliopsida</taxon>
        <taxon>eudicotyledons</taxon>
        <taxon>Gunneridae</taxon>
        <taxon>Pentapetalae</taxon>
        <taxon>rosids</taxon>
        <taxon>fabids</taxon>
        <taxon>Rosales</taxon>
        <taxon>Rosaceae</taxon>
        <taxon>Amygdaloideae</taxon>
        <taxon>Maleae</taxon>
        <taxon>Malus</taxon>
    </lineage>
</organism>
<dbReference type="EMBL" id="RDQH01000334">
    <property type="protein sequence ID" value="RXH92138.1"/>
    <property type="molecule type" value="Genomic_DNA"/>
</dbReference>
<keyword evidence="2" id="KW-1185">Reference proteome</keyword>
<proteinExistence type="predicted"/>